<feature type="non-terminal residue" evidence="3">
    <location>
        <position position="4553"/>
    </location>
</feature>
<dbReference type="PANTHER" id="PTHR12338">
    <property type="entry name" value="AUTOTRANSPORTER"/>
    <property type="match status" value="1"/>
</dbReference>
<organism evidence="3 4">
    <name type="scientific">Siccirubricoccus deserti</name>
    <dbReference type="NCBI Taxonomy" id="2013562"/>
    <lineage>
        <taxon>Bacteria</taxon>
        <taxon>Pseudomonadati</taxon>
        <taxon>Pseudomonadota</taxon>
        <taxon>Alphaproteobacteria</taxon>
        <taxon>Acetobacterales</taxon>
        <taxon>Roseomonadaceae</taxon>
        <taxon>Siccirubricoccus</taxon>
    </lineage>
</organism>
<dbReference type="RefSeq" id="WP_186769076.1">
    <property type="nucleotide sequence ID" value="NZ_JACOMF010000002.1"/>
</dbReference>
<evidence type="ECO:0000313" key="3">
    <source>
        <dbReference type="EMBL" id="MBC4014318.1"/>
    </source>
</evidence>
<name>A0A9X0QW39_9PROT</name>
<evidence type="ECO:0000313" key="4">
    <source>
        <dbReference type="Proteomes" id="UP000600101"/>
    </source>
</evidence>
<reference evidence="3" key="1">
    <citation type="submission" date="2020-08" db="EMBL/GenBank/DDBJ databases">
        <authorList>
            <person name="Hu Y."/>
            <person name="Nguyen S.V."/>
            <person name="Li F."/>
            <person name="Fanning S."/>
        </authorList>
    </citation>
    <scope>NUCLEOTIDE SEQUENCE</scope>
    <source>
        <strain evidence="3">SYSU D8009</strain>
    </source>
</reference>
<dbReference type="InterPro" id="IPR012334">
    <property type="entry name" value="Pectin_lyas_fold"/>
</dbReference>
<comment type="caution">
    <text evidence="3">The sequence shown here is derived from an EMBL/GenBank/DDBJ whole genome shotgun (WGS) entry which is preliminary data.</text>
</comment>
<dbReference type="EMBL" id="JACOMF010000002">
    <property type="protein sequence ID" value="MBC4014318.1"/>
    <property type="molecule type" value="Genomic_DNA"/>
</dbReference>
<feature type="domain" description="Filamentous haemagglutinin FhaB/tRNA nuclease CdiA-like TPS" evidence="2">
    <location>
        <begin position="54"/>
        <end position="166"/>
    </location>
</feature>
<dbReference type="InterPro" id="IPR011050">
    <property type="entry name" value="Pectin_lyase_fold/virulence"/>
</dbReference>
<dbReference type="Pfam" id="PF05860">
    <property type="entry name" value="TPS"/>
    <property type="match status" value="1"/>
</dbReference>
<accession>A0A9X0QW39</accession>
<dbReference type="InterPro" id="IPR008638">
    <property type="entry name" value="FhaB/CdiA-like_TPS"/>
</dbReference>
<dbReference type="Proteomes" id="UP000600101">
    <property type="component" value="Unassembled WGS sequence"/>
</dbReference>
<gene>
    <name evidence="3" type="ORF">H7965_03195</name>
</gene>
<dbReference type="Gene3D" id="2.160.20.10">
    <property type="entry name" value="Single-stranded right-handed beta-helix, Pectin lyase-like"/>
    <property type="match status" value="2"/>
</dbReference>
<sequence length="4553" mass="436118">MAGKVSTGRKARASWRGRVAQLGLAPARATALRAWLLGTTALLPAIGAAQAQAPNARPTGGQVVAGSATIGQTATNTTINQATDRAAINWQQFNVGSQHSVTFQQPSASSWTLNRVVGSDPSLIAGRITANGGVAIVNQSGVVFAGGAQVNVGSLIASAANITNQNFMNGRMVFDGAPNPGATVENHGSITVADRGLAALVGPRVHNSGVIRARLGRAALAGAETYSLDLAGDGLLSIDVTQAVRSTPAGTTALVTNSGTIEAAGGSVLISAHAASGLVEDLVRNTGTVSAATEAGRTGQVALRAQGGGVRVEGKVSAVGGAGQRGGSVAIAASGTATVARGTVVDASGGAGGGTVAIGNARTRNARVQGKVTARGTGRGARGGTVTVQARETATVAATGTVDVSGTAGGGDIRLGTTGFGRDQTMAATTVLEQGGRLVADATANGTGGTIAINSTTETRMLGTASARGGAQGGNGGFVEVSALGNISFPSLSTQVDLTAPAGRAGTLLLDPLSITIIGDEGPPPASSQGDVAGGDAPPGGNLDVRAIDIAASSANLVLEAVETITVDAAVTKPLGGDLTLRTTGTTGATPGIFVNAGITLGVDGGPAAGSLILTSATGIAVAGAITVHNGSVTLTAADSLSISAPVSAIAGTLRADTTGTLDVTATGSIDAGAVDLNFSSATGTDTTIEGAVRARTGTLRIATGAGDLTTSGLGTLQADAGAITLAATGNTVIGATVTAPDTATVTISVPDARSITTTAAIQGGNVALAANTMDLGAAVTANAAAGVVALAPTVAAAAIRLGGADPADGSLHLSAEMLGRITAPTLRIGTPGGSAITLDGTLNFRDAGPGFGNATVGTLDLLGTTATQATGSVLNIGTVSATVSGAGGLVLGEASNTIDTIGAVSAIAGPVTVTSLRALTVNDGGVSAGGAVALTGASLTLTGAIDASGQGVTLAATAGGISQGNAGAIIAATLDASATAGIALAAANNAVTGNLIGTVTANATGGGVAVFSRDALTVGSGGVTATGAVALTGTSLSLEDVVSASGQTVTLRATDGGISQLAAGAITAATLDASATAGIALATANNAVTGNLIGTVTANATGGGVAVFSRGALTVGSGGVTATGAVALTGTSLSLEDVVSASGQTVTLRATTGDISQLADAAITAGTLDAGAVTGISLATANDALSGNAIDSLTASTTSGGIAVLSRSGMTVTSGGVTSGAGGISLIGPSLTLTGAVSASGQTVSLDATAGSITQGASGAVTAATLRADAATSVDLSTANDSGTGNSFTAVGATAGTGGVALFSRTAFEVDAAGAGISAGAGSTIALTGPGITVSKAVGFTAADAANLITLTTDTLGATAGISAGATGTVQIAPTSADTGVEIAGTAIAGALQLSAATLGQVTASRLVISATGTGGITLGGAYTSTANTLELVAGGSIDQVSGATLTVANLAAIAGTGSGGSITLTEANAVDAIVDSTQAPGFGLRAGGDVALTSTAALLTVDGVVQAGTLATPAGITLRANDLELNAALKGAGANLTTVTLLPHTAGTDVTLGGSAAGTFSVTDAELARIAAGTGLLRIGASGTAAGSFTAGIIDVAGDFTVRGHAAALDLRGRQVTQSGGVLDVATITGATAAVNAVAASGFALDRTLADAAVNRIETVGTLGITAAAGDVRLVTANGLTVLGGIAATANASANVLLRSAGDIQFGNGTDAGLVQAGGGDLTVVSDGAVTVSANATLRAQDESLAAGSISLTGTTLTVDGRLDASTGHSIVLTATDGRLLVTGSLEARVDITAGVTGTVDGSIAGGSPAISLGSASSLAAGGNIVLNEQTALISGLTRDIDAQGSITAGGTASLTTLTGSIAHASAILAGVDAVLTAAGSIGNSGTIGADANALLSAGTSIGNSGGIDAGAQARLSAGTSIDNSGSIDAGTQALLLAGTSIDNSGTISAGTLARLEAGLGGVSGGIALSNSISASTGDVVVLTHLGDISQTAGSLTALSAAPRGTVALVALDGDVSQSGTGRIQATQLIARAGGTVALENFTGGLGNVVGRLLGAGATAGLDATAFPGGNPARLGSMAGGDFRLRTTSASLTVAGLVRAGTEVDSGGTVTVQAPGQVLRLLADDLVLDATTSPDGFVLRTPGGTVEIAPHTLGGATPRQVVLGGATGSTNAGALTLDSTEIGLIDTRFASGIGAGTLVTGRADSGALTVRGDVDLRDAPGTPSEYGNVRARRLVLASGGAVSQQDGTRLNVEQLAGTAGGSFVLDSVNVINSITGTATSVTAAGSSGAFSLSGISAVGDVTLRVGGRAGTADGTLAAAGTTPVLPPALDADGAPLAGTAALAINGAITTGGAGDITLRADDLAVNAALTAGAARRVVLQPVTAGQAVLLGGGVSGAVGAEPAAGSALSLTQAELAQVSAGLLRIGGLSSLDARAASTGLVVQGQQAIDLTGRATTLEVLSAHGFEQRGALLAGLPGAGLTVANLAATIRTADRASAADLSPATVWLGADNRIGAIGDTTGLASGAGIRLTIDRAVGDGALPSNVVTIRQAAGQSLLVAHDGIALNAAGGRVTLVADRLLDFTGAVSVSDGTIELLPRTAGTALALGTAGVAADGEIGAATLARLSTGGGVLRIGRSIDAAVAGSATYAPIGGGDTTLAGVAGEDNSRLAGNIAISGDLALRGVAAQLELYAGTATGTSNGSIAQAAGTSIDVARIAGASRFATSLEGAANTIDTLAPRTVLSAADTGIGFRAGTAAAIAADAVFALRTGSDSLAVSGQISVGVGAGSAGNGSIGLGGGAITLLADDMQLNAVLLAPDGIVALAPHTAGRHIALGRTGTAAGSNELELGAAELMDSIRAGTLIIGRAPDSSTLLGTLGDGTPISGAVQPVAGSIRQYGDNIDFITGVGSAGAGLEIGQGRPDTLTLVAQGSIQQRGRSGAIAAETEGNGPDAGTDARGYLRVQTLTAVAGDSLWLGADNRIAALAENTRDGGIAGITVGGIGTPGVFVLRQARAADAALDGLGSGILDNGVQVRGDVVALGGAGSRITLATDVLDIPSGLVSAASGTVEILPATAGRGVTLGGFTAGTLSLTTAELARIGSIGGAIDILRFGRSTDPAVTGNLSWPGNFAIGVAEAGGAGARTGGDITLAGDVTLRDGSDANRVRLLELYSGVEGSATGTISQTAGTLNVADLAGESRFSTRLDATTNRIDRLAPRGAIADEVGPAASFRAGTAAATAADAVFHLVTTRALSVATEVSVATPSISPDGSGQQRASLREGSILLGAAAIDLGANLTAPPAFGSVLEAGPGSAVRSDTSQVKLQVTAGGISQSGGRILTGRLSTESTGSTILDAATNEIHAVVPMLSTPIGIGLSAFGMTAGGSTLTLATLLNSGNGGGILAPGGTGTAPVADTERALVIAGTMAVAPATALFILTDANGTPIPDLLPTEADPNPNLYFAYANGAPAITIRADDLDIRAGIQASGGQVVIAPPGGGTATLHDGARPAGTGLFLSSAEIDLIDTSGTAANLPAGGTLLPGEFTLQTGGDVTIAGLNISRGLRVIATGDLTQSGAISVTSLSGRIGGDVVLDSSGNAIGMVRDLVAGGDVTIRNGAGLQLRIGGRGGRALGGGLGSPEGLASPAETPLGAGITVGAGRTITLRADDLDIRAPLSAIGGLIQLQPVTPSRAILIGQAVQTDAGVMHLSRMELTRSPIDPATLAELYNPDRIVLGSNGVLRIGGIAGDAGGSGASAGAIEQREQAIDFRSARGGGAIAGVLELRSATSIGQTGVFLTLPGTPPDGSAFTLAGLEAGALGVDALVARVDAAQRAGGDDSAAHIWLGARNRIGTLGSDDARLLTRTIQLAVPDNLAAVVPPGGIGNNIVTIRQAAGTAMVVQNGNGTADEGRIGVELTRSGGRITLLADSLTLATSAASPDTVLRTPGGLVEIAPSTLDRSRAVVLGGTDAGALNLDSATLRRIVAGTLSVGRAATGAGTDQGGSGALTITGNVDLRDAPGSATEYANANVRSLVLQSAGAVSQMDGTRLNVERLVVAAGGAVGLDSIGAGLAPLNVVNEVGAAAAVTSTGALRVDGEVNSLSGISAVGDVTLRVGGRAGTADGTLAAAGTTPVLPPALDADGAPLAGTAALAINGAITTGGAGDITLRADDLAVNAALTAGAARRVVLQPVTAGQAVLLGGGVSGAVGAEPAAGSALSLTQAELAQVSAGLLRIGGLSSLDARAASTGLVVQGQQAIDLTGRATTLEVLSAHGFEQRGALLAGLPGAGLTVANLAATIRTADRASAADLSPATVWLGADNRIGAIGDTTGLASGAGIRLTIDRAVGDGALPSNVVTIRQAAGQSLLVAHDGIALNAAGGRVTLVADRLLDFTGAVSVSDGTIELLPRTAGTALALGTAGVAADGEIGAATLARLSTGGGVLRIGRSIDAAVAGSATYAPIGGGDTTLAGVAGEDNSRLAGNIAISGDLALRGVAAQLELYAGTATGTSNGSIAQAAGTSIDVARIAGASRFATSLEGAANTIDTLAPRTVLSAADTGI</sequence>
<keyword evidence="4" id="KW-1185">Reference proteome</keyword>
<protein>
    <submittedName>
        <fullName evidence="3">Filamentous hemagglutinin N-terminal domain-containing protein</fullName>
    </submittedName>
</protein>
<evidence type="ECO:0000256" key="1">
    <source>
        <dbReference type="SAM" id="MobiDB-lite"/>
    </source>
</evidence>
<dbReference type="InterPro" id="IPR050909">
    <property type="entry name" value="Bact_Autotransporter_VF"/>
</dbReference>
<proteinExistence type="predicted"/>
<dbReference type="NCBIfam" id="TIGR01901">
    <property type="entry name" value="adhes_NPXG"/>
    <property type="match status" value="1"/>
</dbReference>
<dbReference type="SUPFAM" id="SSF51126">
    <property type="entry name" value="Pectin lyase-like"/>
    <property type="match status" value="1"/>
</dbReference>
<feature type="region of interest" description="Disordered" evidence="1">
    <location>
        <begin position="519"/>
        <end position="538"/>
    </location>
</feature>
<evidence type="ECO:0000259" key="2">
    <source>
        <dbReference type="SMART" id="SM00912"/>
    </source>
</evidence>
<dbReference type="PANTHER" id="PTHR12338:SF5">
    <property type="entry name" value="ANTIGEN 43-RELATED"/>
    <property type="match status" value="1"/>
</dbReference>
<dbReference type="SMART" id="SM00912">
    <property type="entry name" value="Haemagg_act"/>
    <property type="match status" value="1"/>
</dbReference>